<dbReference type="EC" id="2.3.-.-" evidence="2"/>
<evidence type="ECO:0000313" key="2">
    <source>
        <dbReference type="EMBL" id="MFD1783037.1"/>
    </source>
</evidence>
<comment type="caution">
    <text evidence="2">The sequence shown here is derived from an EMBL/GenBank/DDBJ whole genome shotgun (WGS) entry which is preliminary data.</text>
</comment>
<dbReference type="PANTHER" id="PTHR43792:SF16">
    <property type="entry name" value="N-ACETYLTRANSFERASE DOMAIN-CONTAINING PROTEIN"/>
    <property type="match status" value="1"/>
</dbReference>
<proteinExistence type="predicted"/>
<dbReference type="GO" id="GO:0016746">
    <property type="term" value="F:acyltransferase activity"/>
    <property type="evidence" value="ECO:0007669"/>
    <property type="project" value="UniProtKB-KW"/>
</dbReference>
<dbReference type="Gene3D" id="3.40.630.30">
    <property type="match status" value="1"/>
</dbReference>
<dbReference type="InterPro" id="IPR016181">
    <property type="entry name" value="Acyl_CoA_acyltransferase"/>
</dbReference>
<keyword evidence="2" id="KW-0808">Transferase</keyword>
<dbReference type="RefSeq" id="WP_377282439.1">
    <property type="nucleotide sequence ID" value="NZ_JBHRSI010000007.1"/>
</dbReference>
<dbReference type="InterPro" id="IPR051531">
    <property type="entry name" value="N-acetyltransferase"/>
</dbReference>
<dbReference type="Proteomes" id="UP001597237">
    <property type="component" value="Unassembled WGS sequence"/>
</dbReference>
<feature type="domain" description="N-acetyltransferase" evidence="1">
    <location>
        <begin position="15"/>
        <end position="176"/>
    </location>
</feature>
<sequence>MSCLALSPHVESPRLRLRGVRPGDLPRLAELANDYDVVKMTGSMPYPYTAADAEAFYEKACAGDPADHATFVLEHEDAPIGVLSFTPGPFARTEIGYWLGRPFWGRGLATEAVRAALGWARGDWRKKLVLACHYADNPASGQVLIKSGFLYTGDVEPKVSKARGEAAPVRWMVWLA</sequence>
<keyword evidence="3" id="KW-1185">Reference proteome</keyword>
<dbReference type="InterPro" id="IPR000182">
    <property type="entry name" value="GNAT_dom"/>
</dbReference>
<organism evidence="2 3">
    <name type="scientific">Phenylobacterium terrae</name>
    <dbReference type="NCBI Taxonomy" id="2665495"/>
    <lineage>
        <taxon>Bacteria</taxon>
        <taxon>Pseudomonadati</taxon>
        <taxon>Pseudomonadota</taxon>
        <taxon>Alphaproteobacteria</taxon>
        <taxon>Caulobacterales</taxon>
        <taxon>Caulobacteraceae</taxon>
        <taxon>Phenylobacterium</taxon>
    </lineage>
</organism>
<keyword evidence="2" id="KW-0012">Acyltransferase</keyword>
<dbReference type="SUPFAM" id="SSF55729">
    <property type="entry name" value="Acyl-CoA N-acyltransferases (Nat)"/>
    <property type="match status" value="1"/>
</dbReference>
<protein>
    <submittedName>
        <fullName evidence="2">GNAT family N-acetyltransferase</fullName>
        <ecNumber evidence="2">2.3.-.-</ecNumber>
    </submittedName>
</protein>
<dbReference type="EMBL" id="JBHUEY010000001">
    <property type="protein sequence ID" value="MFD1783037.1"/>
    <property type="molecule type" value="Genomic_DNA"/>
</dbReference>
<gene>
    <name evidence="2" type="ORF">ACFSC0_06500</name>
</gene>
<name>A0ABW4MZK4_9CAUL</name>
<evidence type="ECO:0000313" key="3">
    <source>
        <dbReference type="Proteomes" id="UP001597237"/>
    </source>
</evidence>
<reference evidence="3" key="1">
    <citation type="journal article" date="2019" name="Int. J. Syst. Evol. Microbiol.">
        <title>The Global Catalogue of Microorganisms (GCM) 10K type strain sequencing project: providing services to taxonomists for standard genome sequencing and annotation.</title>
        <authorList>
            <consortium name="The Broad Institute Genomics Platform"/>
            <consortium name="The Broad Institute Genome Sequencing Center for Infectious Disease"/>
            <person name="Wu L."/>
            <person name="Ma J."/>
        </authorList>
    </citation>
    <scope>NUCLEOTIDE SEQUENCE [LARGE SCALE GENOMIC DNA]</scope>
    <source>
        <strain evidence="3">DFY28</strain>
    </source>
</reference>
<accession>A0ABW4MZK4</accession>
<dbReference type="PANTHER" id="PTHR43792">
    <property type="entry name" value="GNAT FAMILY, PUTATIVE (AFU_ORTHOLOGUE AFUA_3G00765)-RELATED-RELATED"/>
    <property type="match status" value="1"/>
</dbReference>
<dbReference type="Pfam" id="PF13302">
    <property type="entry name" value="Acetyltransf_3"/>
    <property type="match status" value="1"/>
</dbReference>
<dbReference type="CDD" id="cd04301">
    <property type="entry name" value="NAT_SF"/>
    <property type="match status" value="1"/>
</dbReference>
<evidence type="ECO:0000259" key="1">
    <source>
        <dbReference type="PROSITE" id="PS51186"/>
    </source>
</evidence>
<dbReference type="PROSITE" id="PS51186">
    <property type="entry name" value="GNAT"/>
    <property type="match status" value="1"/>
</dbReference>